<evidence type="ECO:0000259" key="6">
    <source>
        <dbReference type="Pfam" id="PF04116"/>
    </source>
</evidence>
<feature type="domain" description="Fatty acid hydroxylase" evidence="6">
    <location>
        <begin position="144"/>
        <end position="287"/>
    </location>
</feature>
<name>A0A4R6R8A3_9BURK</name>
<evidence type="ECO:0000256" key="3">
    <source>
        <dbReference type="ARBA" id="ARBA00022989"/>
    </source>
</evidence>
<dbReference type="AlphaFoldDB" id="A0A4R6R8A3"/>
<comment type="subcellular location">
    <subcellularLocation>
        <location evidence="1">Membrane</location>
    </subcellularLocation>
</comment>
<reference evidence="7 8" key="1">
    <citation type="submission" date="2019-03" db="EMBL/GenBank/DDBJ databases">
        <title>Genomic Encyclopedia of Type Strains, Phase IV (KMG-IV): sequencing the most valuable type-strain genomes for metagenomic binning, comparative biology and taxonomic classification.</title>
        <authorList>
            <person name="Goeker M."/>
        </authorList>
    </citation>
    <scope>NUCLEOTIDE SEQUENCE [LARGE SCALE GENOMIC DNA]</scope>
    <source>
        <strain evidence="7 8">DSM 11901</strain>
    </source>
</reference>
<dbReference type="PANTHER" id="PTHR11863">
    <property type="entry name" value="STEROL DESATURASE"/>
    <property type="match status" value="1"/>
</dbReference>
<feature type="transmembrane region" description="Helical" evidence="5">
    <location>
        <begin position="45"/>
        <end position="64"/>
    </location>
</feature>
<keyword evidence="3 5" id="KW-1133">Transmembrane helix</keyword>
<feature type="transmembrane region" description="Helical" evidence="5">
    <location>
        <begin position="140"/>
        <end position="158"/>
    </location>
</feature>
<dbReference type="GO" id="GO:0005506">
    <property type="term" value="F:iron ion binding"/>
    <property type="evidence" value="ECO:0007669"/>
    <property type="project" value="InterPro"/>
</dbReference>
<proteinExistence type="predicted"/>
<evidence type="ECO:0000256" key="1">
    <source>
        <dbReference type="ARBA" id="ARBA00004370"/>
    </source>
</evidence>
<comment type="caution">
    <text evidence="7">The sequence shown here is derived from an EMBL/GenBank/DDBJ whole genome shotgun (WGS) entry which is preliminary data.</text>
</comment>
<dbReference type="Proteomes" id="UP000294593">
    <property type="component" value="Unassembled WGS sequence"/>
</dbReference>
<protein>
    <submittedName>
        <fullName evidence="7">Sterol desaturase/sphingolipid hydroxylase (Fatty acid hydroxylase superfamily)</fullName>
    </submittedName>
</protein>
<evidence type="ECO:0000256" key="2">
    <source>
        <dbReference type="ARBA" id="ARBA00022692"/>
    </source>
</evidence>
<dbReference type="EMBL" id="SNXW01000006">
    <property type="protein sequence ID" value="TDP82152.1"/>
    <property type="molecule type" value="Genomic_DNA"/>
</dbReference>
<keyword evidence="2 5" id="KW-0812">Transmembrane</keyword>
<evidence type="ECO:0000313" key="8">
    <source>
        <dbReference type="Proteomes" id="UP000294593"/>
    </source>
</evidence>
<dbReference type="GO" id="GO:0016020">
    <property type="term" value="C:membrane"/>
    <property type="evidence" value="ECO:0007669"/>
    <property type="project" value="UniProtKB-SubCell"/>
</dbReference>
<keyword evidence="8" id="KW-1185">Reference proteome</keyword>
<gene>
    <name evidence="7" type="ORF">EV672_106108</name>
</gene>
<keyword evidence="4 5" id="KW-0472">Membrane</keyword>
<accession>A0A4R6R8A3</accession>
<evidence type="ECO:0000256" key="5">
    <source>
        <dbReference type="SAM" id="Phobius"/>
    </source>
</evidence>
<dbReference type="InterPro" id="IPR050307">
    <property type="entry name" value="Sterol_Desaturase_Related"/>
</dbReference>
<dbReference type="InterPro" id="IPR006694">
    <property type="entry name" value="Fatty_acid_hydroxylase"/>
</dbReference>
<sequence>MIDDTFIAPLSDAFGQVQQWLFEAVVQPLVFEAGLGNLLEDAYTATGWLLVGLIQVLVLLAVIGPLQRWRPVDRVRDSAGVWVDVLYTVIHRLGLFRVAMFFSVEPLLDEVFGQASVWGVNGFQLDGLLAPLWPGVSDTAWASFLVYLLVFDLLDYWIHRGQHHANRWWALHAVHHSQRHMTMWSDNRNHLLDDLLRDVLIAFTARAIGVPPGQFVALVAVTQLVESFSHANLRLSFGWLGERLLVSPRFHRQHHAIGIGHESEGPGTLGGCNFAVLFPVWDVIFGTARFDGGFEPTGIRDQLPDQGGRDYGRGFWAQQWLGLRRLVGRDAV</sequence>
<feature type="transmembrane region" description="Helical" evidence="5">
    <location>
        <begin position="85"/>
        <end position="104"/>
    </location>
</feature>
<dbReference type="GO" id="GO:0016491">
    <property type="term" value="F:oxidoreductase activity"/>
    <property type="evidence" value="ECO:0007669"/>
    <property type="project" value="InterPro"/>
</dbReference>
<dbReference type="GO" id="GO:0008610">
    <property type="term" value="P:lipid biosynthetic process"/>
    <property type="evidence" value="ECO:0007669"/>
    <property type="project" value="InterPro"/>
</dbReference>
<dbReference type="Pfam" id="PF04116">
    <property type="entry name" value="FA_hydroxylase"/>
    <property type="match status" value="1"/>
</dbReference>
<organism evidence="7 8">
    <name type="scientific">Aquabacterium commune</name>
    <dbReference type="NCBI Taxonomy" id="70586"/>
    <lineage>
        <taxon>Bacteria</taxon>
        <taxon>Pseudomonadati</taxon>
        <taxon>Pseudomonadota</taxon>
        <taxon>Betaproteobacteria</taxon>
        <taxon>Burkholderiales</taxon>
        <taxon>Aquabacterium</taxon>
    </lineage>
</organism>
<evidence type="ECO:0000313" key="7">
    <source>
        <dbReference type="EMBL" id="TDP82152.1"/>
    </source>
</evidence>
<evidence type="ECO:0000256" key="4">
    <source>
        <dbReference type="ARBA" id="ARBA00023136"/>
    </source>
</evidence>